<dbReference type="EMBL" id="MU853402">
    <property type="protein sequence ID" value="KAK4137931.1"/>
    <property type="molecule type" value="Genomic_DNA"/>
</dbReference>
<evidence type="ECO:0000313" key="2">
    <source>
        <dbReference type="EMBL" id="KAK4137931.1"/>
    </source>
</evidence>
<reference evidence="2" key="2">
    <citation type="submission" date="2023-05" db="EMBL/GenBank/DDBJ databases">
        <authorList>
            <consortium name="Lawrence Berkeley National Laboratory"/>
            <person name="Steindorff A."/>
            <person name="Hensen N."/>
            <person name="Bonometti L."/>
            <person name="Westerberg I."/>
            <person name="Brannstrom I.O."/>
            <person name="Guillou S."/>
            <person name="Cros-Aarteil S."/>
            <person name="Calhoun S."/>
            <person name="Haridas S."/>
            <person name="Kuo A."/>
            <person name="Mondo S."/>
            <person name="Pangilinan J."/>
            <person name="Riley R."/>
            <person name="Labutti K."/>
            <person name="Andreopoulos B."/>
            <person name="Lipzen A."/>
            <person name="Chen C."/>
            <person name="Yanf M."/>
            <person name="Daum C."/>
            <person name="Ng V."/>
            <person name="Clum A."/>
            <person name="Ohm R."/>
            <person name="Martin F."/>
            <person name="Silar P."/>
            <person name="Natvig D."/>
            <person name="Lalanne C."/>
            <person name="Gautier V."/>
            <person name="Ament-Velasquez S.L."/>
            <person name="Kruys A."/>
            <person name="Hutchinson M.I."/>
            <person name="Powell A.J."/>
            <person name="Barry K."/>
            <person name="Miller A.N."/>
            <person name="Grigoriev I.V."/>
            <person name="Debuchy R."/>
            <person name="Gladieux P."/>
            <person name="Thoren M.H."/>
            <person name="Johannesson H."/>
        </authorList>
    </citation>
    <scope>NUCLEOTIDE SEQUENCE</scope>
    <source>
        <strain evidence="2">CBS 123565</strain>
    </source>
</reference>
<keyword evidence="3" id="KW-1185">Reference proteome</keyword>
<evidence type="ECO:0000313" key="3">
    <source>
        <dbReference type="Proteomes" id="UP001304895"/>
    </source>
</evidence>
<feature type="compositionally biased region" description="Low complexity" evidence="1">
    <location>
        <begin position="34"/>
        <end position="47"/>
    </location>
</feature>
<protein>
    <submittedName>
        <fullName evidence="2">Uncharacterized protein</fullName>
    </submittedName>
</protein>
<sequence>MHAWFYQTCRRVGKRKCASFPAPAGRGTRTMRCPSQRRSSSASPQSAHRPLTERLCDSPCRGQASGRARPRQSDNRPQADNPAFVCASVVKVTQRLLTRSHAAGRGPRAAAAPSTNPKTDARVLPPGPRRSPRCAAPAPIKYICMYVPGQSCWRCSGARLADVGGFAGRRSPVFHLPSR</sequence>
<dbReference type="AlphaFoldDB" id="A0AAN6ZHQ4"/>
<gene>
    <name evidence="2" type="ORF">BT67DRAFT_126063</name>
</gene>
<comment type="caution">
    <text evidence="2">The sequence shown here is derived from an EMBL/GenBank/DDBJ whole genome shotgun (WGS) entry which is preliminary data.</text>
</comment>
<dbReference type="Proteomes" id="UP001304895">
    <property type="component" value="Unassembled WGS sequence"/>
</dbReference>
<feature type="region of interest" description="Disordered" evidence="1">
    <location>
        <begin position="99"/>
        <end position="132"/>
    </location>
</feature>
<name>A0AAN6ZHQ4_9PEZI</name>
<reference evidence="2" key="1">
    <citation type="journal article" date="2023" name="Mol. Phylogenet. Evol.">
        <title>Genome-scale phylogeny and comparative genomics of the fungal order Sordariales.</title>
        <authorList>
            <person name="Hensen N."/>
            <person name="Bonometti L."/>
            <person name="Westerberg I."/>
            <person name="Brannstrom I.O."/>
            <person name="Guillou S."/>
            <person name="Cros-Aarteil S."/>
            <person name="Calhoun S."/>
            <person name="Haridas S."/>
            <person name="Kuo A."/>
            <person name="Mondo S."/>
            <person name="Pangilinan J."/>
            <person name="Riley R."/>
            <person name="LaButti K."/>
            <person name="Andreopoulos B."/>
            <person name="Lipzen A."/>
            <person name="Chen C."/>
            <person name="Yan M."/>
            <person name="Daum C."/>
            <person name="Ng V."/>
            <person name="Clum A."/>
            <person name="Steindorff A."/>
            <person name="Ohm R.A."/>
            <person name="Martin F."/>
            <person name="Silar P."/>
            <person name="Natvig D.O."/>
            <person name="Lalanne C."/>
            <person name="Gautier V."/>
            <person name="Ament-Velasquez S.L."/>
            <person name="Kruys A."/>
            <person name="Hutchinson M.I."/>
            <person name="Powell A.J."/>
            <person name="Barry K."/>
            <person name="Miller A.N."/>
            <person name="Grigoriev I.V."/>
            <person name="Debuchy R."/>
            <person name="Gladieux P."/>
            <person name="Hiltunen Thoren M."/>
            <person name="Johannesson H."/>
        </authorList>
    </citation>
    <scope>NUCLEOTIDE SEQUENCE</scope>
    <source>
        <strain evidence="2">CBS 123565</strain>
    </source>
</reference>
<accession>A0AAN6ZHQ4</accession>
<feature type="region of interest" description="Disordered" evidence="1">
    <location>
        <begin position="20"/>
        <end position="80"/>
    </location>
</feature>
<organism evidence="2 3">
    <name type="scientific">Trichocladium antarcticum</name>
    <dbReference type="NCBI Taxonomy" id="1450529"/>
    <lineage>
        <taxon>Eukaryota</taxon>
        <taxon>Fungi</taxon>
        <taxon>Dikarya</taxon>
        <taxon>Ascomycota</taxon>
        <taxon>Pezizomycotina</taxon>
        <taxon>Sordariomycetes</taxon>
        <taxon>Sordariomycetidae</taxon>
        <taxon>Sordariales</taxon>
        <taxon>Chaetomiaceae</taxon>
        <taxon>Trichocladium</taxon>
    </lineage>
</organism>
<evidence type="ECO:0000256" key="1">
    <source>
        <dbReference type="SAM" id="MobiDB-lite"/>
    </source>
</evidence>
<feature type="compositionally biased region" description="Low complexity" evidence="1">
    <location>
        <begin position="103"/>
        <end position="113"/>
    </location>
</feature>
<proteinExistence type="predicted"/>